<dbReference type="VEuPathDB" id="FungiDB:BCV72DRAFT_300494"/>
<dbReference type="EMBL" id="KV921854">
    <property type="protein sequence ID" value="ORE11828.1"/>
    <property type="molecule type" value="Genomic_DNA"/>
</dbReference>
<feature type="compositionally biased region" description="Polar residues" evidence="1">
    <location>
        <begin position="558"/>
        <end position="578"/>
    </location>
</feature>
<evidence type="ECO:0000256" key="1">
    <source>
        <dbReference type="SAM" id="MobiDB-lite"/>
    </source>
</evidence>
<evidence type="ECO:0000313" key="2">
    <source>
        <dbReference type="EMBL" id="ORE11828.1"/>
    </source>
</evidence>
<feature type="compositionally biased region" description="Acidic residues" evidence="1">
    <location>
        <begin position="232"/>
        <end position="264"/>
    </location>
</feature>
<gene>
    <name evidence="2" type="ORF">BCV72DRAFT_300494</name>
</gene>
<feature type="compositionally biased region" description="Basic and acidic residues" evidence="1">
    <location>
        <begin position="265"/>
        <end position="280"/>
    </location>
</feature>
<feature type="compositionally biased region" description="Low complexity" evidence="1">
    <location>
        <begin position="116"/>
        <end position="132"/>
    </location>
</feature>
<dbReference type="OrthoDB" id="2285112at2759"/>
<feature type="region of interest" description="Disordered" evidence="1">
    <location>
        <begin position="61"/>
        <end position="313"/>
    </location>
</feature>
<feature type="region of interest" description="Disordered" evidence="1">
    <location>
        <begin position="540"/>
        <end position="578"/>
    </location>
</feature>
<accession>A0A1X0RIW4</accession>
<feature type="compositionally biased region" description="Acidic residues" evidence="1">
    <location>
        <begin position="149"/>
        <end position="169"/>
    </location>
</feature>
<feature type="compositionally biased region" description="Polar residues" evidence="1">
    <location>
        <begin position="176"/>
        <end position="197"/>
    </location>
</feature>
<feature type="compositionally biased region" description="Low complexity" evidence="1">
    <location>
        <begin position="540"/>
        <end position="557"/>
    </location>
</feature>
<protein>
    <submittedName>
        <fullName evidence="2">Uncharacterized protein</fullName>
    </submittedName>
</protein>
<reference evidence="2" key="1">
    <citation type="journal article" date="2016" name="Proc. Natl. Acad. Sci. U.S.A.">
        <title>Lipid metabolic changes in an early divergent fungus govern the establishment of a mutualistic symbiosis with endobacteria.</title>
        <authorList>
            <person name="Lastovetsky O.A."/>
            <person name="Gaspar M.L."/>
            <person name="Mondo S.J."/>
            <person name="LaButti K.M."/>
            <person name="Sandor L."/>
            <person name="Grigoriev I.V."/>
            <person name="Henry S.A."/>
            <person name="Pawlowska T.E."/>
        </authorList>
    </citation>
    <scope>NUCLEOTIDE SEQUENCE [LARGE SCALE GENOMIC DNA]</scope>
    <source>
        <strain evidence="2">ATCC 52814</strain>
    </source>
</reference>
<feature type="compositionally biased region" description="Low complexity" evidence="1">
    <location>
        <begin position="74"/>
        <end position="105"/>
    </location>
</feature>
<dbReference type="SUPFAM" id="SSF81995">
    <property type="entry name" value="beta-sandwich domain of Sec23/24"/>
    <property type="match status" value="1"/>
</dbReference>
<organism evidence="2">
    <name type="scientific">Rhizopus microsporus var. microsporus</name>
    <dbReference type="NCBI Taxonomy" id="86635"/>
    <lineage>
        <taxon>Eukaryota</taxon>
        <taxon>Fungi</taxon>
        <taxon>Fungi incertae sedis</taxon>
        <taxon>Mucoromycota</taxon>
        <taxon>Mucoromycotina</taxon>
        <taxon>Mucoromycetes</taxon>
        <taxon>Mucorales</taxon>
        <taxon>Mucorineae</taxon>
        <taxon>Rhizopodaceae</taxon>
        <taxon>Rhizopus</taxon>
    </lineage>
</organism>
<dbReference type="Proteomes" id="UP000242414">
    <property type="component" value="Unassembled WGS sequence"/>
</dbReference>
<name>A0A1X0RIW4_RHIZD</name>
<dbReference type="AlphaFoldDB" id="A0A1X0RIW4"/>
<proteinExistence type="predicted"/>
<sequence>MSLEDVSVSLSRLALAKAIKTPDTDEIEAEPWSKSVIFHQSHITNDMKNSIMNPQSIKKGRKYIPRQPKPSPQYPQQLYPQQQQQLQQQPYPQQQHPYPQQHHLPAPMNRTRSSDRPQSSSSSSISSNNKSSVIMHSAITKNNRRFVPSDDEEEEEEEDEEESESEGEEQEPKTVINRQPQTSKPDMKPLSTTSISTGAPKLDINIPPPEIIIGNNNNKEKGKVSKRTIQPSDDEDSEEEEEQDDDDDEEKEEEEEEKEEEEVEKVEHKEHEQHMYDRRMSTLKQLERGPSVHRRARSTGDVTQEVQQQQQQHPIEQWRMSVLDVDTPGSTVSSTTPSDDLIEEPVFRISTPSSANYPRSVSEMDMYNTYLQQQQQMAYNMQMQHMMQMAQAQQMAQMAQFQQYQQAMQLQQQQQQQQQKQKNRKSVSAMDLMMQLEEEKAATRKNRKKMPDPSKANFADGFLSKLPEQGTHNINFQQMQQHHQHHQMTRASKSDYNVNKLRPVGQNAMGQRPSSTLMYYDPRMTMMRSESSPIPTISMSTPIQQQQQQFMPMMQQQNRSNQHLHQQQKRTSTYNLYK</sequence>